<dbReference type="OrthoDB" id="10053709at2759"/>
<feature type="domain" description="FZ" evidence="4">
    <location>
        <begin position="1"/>
        <end position="86"/>
    </location>
</feature>
<dbReference type="PANTHER" id="PTHR11309:SF126">
    <property type="entry name" value="FRIZZLED-2"/>
    <property type="match status" value="1"/>
</dbReference>
<evidence type="ECO:0000256" key="2">
    <source>
        <dbReference type="ARBA" id="ARBA00023157"/>
    </source>
</evidence>
<dbReference type="PANTHER" id="PTHR11309">
    <property type="entry name" value="FRIZZLED"/>
    <property type="match status" value="1"/>
</dbReference>
<dbReference type="GO" id="GO:0005886">
    <property type="term" value="C:plasma membrane"/>
    <property type="evidence" value="ECO:0007669"/>
    <property type="project" value="TreeGrafter"/>
</dbReference>
<gene>
    <name evidence="5" type="ORF">PXEA_LOCUS31238</name>
</gene>
<dbReference type="GO" id="GO:0060070">
    <property type="term" value="P:canonical Wnt signaling pathway"/>
    <property type="evidence" value="ECO:0007669"/>
    <property type="project" value="TreeGrafter"/>
</dbReference>
<protein>
    <recommendedName>
        <fullName evidence="4">FZ domain-containing protein</fullName>
    </recommendedName>
</protein>
<dbReference type="Gene3D" id="1.10.2000.10">
    <property type="entry name" value="Frizzled cysteine-rich domain"/>
    <property type="match status" value="1"/>
</dbReference>
<feature type="disulfide bond" evidence="3">
    <location>
        <begin position="14"/>
        <end position="52"/>
    </location>
</feature>
<evidence type="ECO:0000256" key="3">
    <source>
        <dbReference type="PROSITE-ProRule" id="PRU00090"/>
    </source>
</evidence>
<dbReference type="AlphaFoldDB" id="A0A3S5AU39"/>
<name>A0A3S5AU39_9PLAT</name>
<evidence type="ECO:0000313" key="5">
    <source>
        <dbReference type="EMBL" id="VEL37798.1"/>
    </source>
</evidence>
<dbReference type="GO" id="GO:0035567">
    <property type="term" value="P:non-canonical Wnt signaling pathway"/>
    <property type="evidence" value="ECO:0007669"/>
    <property type="project" value="TreeGrafter"/>
</dbReference>
<evidence type="ECO:0000313" key="6">
    <source>
        <dbReference type="Proteomes" id="UP000784294"/>
    </source>
</evidence>
<keyword evidence="1" id="KW-0217">Developmental protein</keyword>
<dbReference type="EMBL" id="CAAALY010255999">
    <property type="protein sequence ID" value="VEL37798.1"/>
    <property type="molecule type" value="Genomic_DNA"/>
</dbReference>
<proteinExistence type="predicted"/>
<dbReference type="Pfam" id="PF01392">
    <property type="entry name" value="Fz"/>
    <property type="match status" value="1"/>
</dbReference>
<comment type="caution">
    <text evidence="5">The sequence shown here is derived from an EMBL/GenBank/DDBJ whole genome shotgun (WGS) entry which is preliminary data.</text>
</comment>
<dbReference type="GO" id="GO:0042813">
    <property type="term" value="F:Wnt receptor activity"/>
    <property type="evidence" value="ECO:0007669"/>
    <property type="project" value="TreeGrafter"/>
</dbReference>
<dbReference type="GO" id="GO:0017147">
    <property type="term" value="F:Wnt-protein binding"/>
    <property type="evidence" value="ECO:0007669"/>
    <property type="project" value="TreeGrafter"/>
</dbReference>
<dbReference type="InterPro" id="IPR020067">
    <property type="entry name" value="Frizzled_dom"/>
</dbReference>
<evidence type="ECO:0000256" key="1">
    <source>
        <dbReference type="ARBA" id="ARBA00022473"/>
    </source>
</evidence>
<evidence type="ECO:0000259" key="4">
    <source>
        <dbReference type="PROSITE" id="PS50038"/>
    </source>
</evidence>
<reference evidence="5" key="1">
    <citation type="submission" date="2018-11" db="EMBL/GenBank/DDBJ databases">
        <authorList>
            <consortium name="Pathogen Informatics"/>
        </authorList>
    </citation>
    <scope>NUCLEOTIDE SEQUENCE</scope>
</reference>
<dbReference type="SMART" id="SM00063">
    <property type="entry name" value="FRI"/>
    <property type="match status" value="1"/>
</dbReference>
<accession>A0A3S5AU39</accession>
<feature type="disulfide bond" evidence="3">
    <location>
        <begin position="45"/>
        <end position="69"/>
    </location>
</feature>
<organism evidence="5 6">
    <name type="scientific">Protopolystoma xenopodis</name>
    <dbReference type="NCBI Taxonomy" id="117903"/>
    <lineage>
        <taxon>Eukaryota</taxon>
        <taxon>Metazoa</taxon>
        <taxon>Spiralia</taxon>
        <taxon>Lophotrochozoa</taxon>
        <taxon>Platyhelminthes</taxon>
        <taxon>Monogenea</taxon>
        <taxon>Polyopisthocotylea</taxon>
        <taxon>Polystomatidea</taxon>
        <taxon>Polystomatidae</taxon>
        <taxon>Protopolystoma</taxon>
    </lineage>
</organism>
<keyword evidence="2 3" id="KW-1015">Disulfide bond</keyword>
<sequence length="229" mass="25278">MEAHQFYPLVEIQCSPDLRFFLCSIYTPICLANFAHALPPCRSVCERARHGCAPIMAMHNFSWPARMHCDQFPQFENPEGLLCMDKKASHEANTSLQLGASAAGTIGSVVGGKDGRTGQDNDLLTYSLAGDLGLPGAGQSDFEEATDEAELLQEVLREKEAAKAFPSALALNRRAEAIFMADSSYRRQMEAGMRLDCSCRCRPPLVALRRHEEDSQFKKVSTIFTNATK</sequence>
<comment type="caution">
    <text evidence="3">Lacks conserved residue(s) required for the propagation of feature annotation.</text>
</comment>
<dbReference type="Proteomes" id="UP000784294">
    <property type="component" value="Unassembled WGS sequence"/>
</dbReference>
<dbReference type="InterPro" id="IPR015526">
    <property type="entry name" value="Frizzled/SFRP"/>
</dbReference>
<dbReference type="InterPro" id="IPR036790">
    <property type="entry name" value="Frizzled_dom_sf"/>
</dbReference>
<dbReference type="PROSITE" id="PS50038">
    <property type="entry name" value="FZ"/>
    <property type="match status" value="1"/>
</dbReference>
<keyword evidence="6" id="KW-1185">Reference proteome</keyword>
<dbReference type="SUPFAM" id="SSF63501">
    <property type="entry name" value="Frizzled cysteine-rich domain"/>
    <property type="match status" value="1"/>
</dbReference>